<name>A0A563E406_9MICO</name>
<keyword evidence="1" id="KW-1133">Transmembrane helix</keyword>
<accession>A0A563E406</accession>
<dbReference type="EMBL" id="VCQV01000008">
    <property type="protein sequence ID" value="TWP36962.1"/>
    <property type="molecule type" value="Genomic_DNA"/>
</dbReference>
<dbReference type="RefSeq" id="WP_146316205.1">
    <property type="nucleotide sequence ID" value="NZ_VCQV01000008.1"/>
</dbReference>
<reference evidence="2 3" key="1">
    <citation type="submission" date="2019-05" db="EMBL/GenBank/DDBJ databases">
        <authorList>
            <person name="Lee S.D."/>
        </authorList>
    </citation>
    <scope>NUCLEOTIDE SEQUENCE [LARGE SCALE GENOMIC DNA]</scope>
    <source>
        <strain evidence="2 3">C5-26</strain>
    </source>
</reference>
<sequence>MSYTVAAAVAVLAVLVIDLFVTRTRLVCTLRWWLSYAIIAAFQLLTNGWLTGRSIVTYRPDAILGGGAVRFIGDWRLAYAPVEDLGFGFALVLLTLIVWSRVGGRERR</sequence>
<proteinExistence type="predicted"/>
<evidence type="ECO:0000256" key="1">
    <source>
        <dbReference type="SAM" id="Phobius"/>
    </source>
</evidence>
<dbReference type="AlphaFoldDB" id="A0A563E406"/>
<keyword evidence="1" id="KW-0472">Membrane</keyword>
<feature type="transmembrane region" description="Helical" evidence="1">
    <location>
        <begin position="33"/>
        <end position="50"/>
    </location>
</feature>
<feature type="transmembrane region" description="Helical" evidence="1">
    <location>
        <begin position="85"/>
        <end position="102"/>
    </location>
</feature>
<comment type="caution">
    <text evidence="2">The sequence shown here is derived from an EMBL/GenBank/DDBJ whole genome shotgun (WGS) entry which is preliminary data.</text>
</comment>
<dbReference type="Proteomes" id="UP000320244">
    <property type="component" value="Unassembled WGS sequence"/>
</dbReference>
<evidence type="ECO:0000313" key="3">
    <source>
        <dbReference type="Proteomes" id="UP000320244"/>
    </source>
</evidence>
<feature type="transmembrane region" description="Helical" evidence="1">
    <location>
        <begin position="6"/>
        <end position="21"/>
    </location>
</feature>
<protein>
    <submittedName>
        <fullName evidence="2">Lycopene cyclase domain-containing protein</fullName>
    </submittedName>
</protein>
<dbReference type="OrthoDB" id="3402548at2"/>
<organism evidence="2 3">
    <name type="scientific">Leekyejoonella antrihumi</name>
    <dbReference type="NCBI Taxonomy" id="1660198"/>
    <lineage>
        <taxon>Bacteria</taxon>
        <taxon>Bacillati</taxon>
        <taxon>Actinomycetota</taxon>
        <taxon>Actinomycetes</taxon>
        <taxon>Micrococcales</taxon>
        <taxon>Dermacoccaceae</taxon>
        <taxon>Leekyejoonella</taxon>
    </lineage>
</organism>
<keyword evidence="1" id="KW-0812">Transmembrane</keyword>
<keyword evidence="3" id="KW-1185">Reference proteome</keyword>
<gene>
    <name evidence="2" type="ORF">FGL98_07845</name>
</gene>
<evidence type="ECO:0000313" key="2">
    <source>
        <dbReference type="EMBL" id="TWP36962.1"/>
    </source>
</evidence>
<reference evidence="2 3" key="2">
    <citation type="submission" date="2019-08" db="EMBL/GenBank/DDBJ databases">
        <title>Jejuicoccus antrihumi gen. nov., sp. nov., a new member of the family Dermacoccaceae isolated from a cave.</title>
        <authorList>
            <person name="Schumann P."/>
            <person name="Kim I.S."/>
        </authorList>
    </citation>
    <scope>NUCLEOTIDE SEQUENCE [LARGE SCALE GENOMIC DNA]</scope>
    <source>
        <strain evidence="2 3">C5-26</strain>
    </source>
</reference>